<dbReference type="CDD" id="cd03354">
    <property type="entry name" value="LbH_SAT"/>
    <property type="match status" value="1"/>
</dbReference>
<dbReference type="InterPro" id="IPR005881">
    <property type="entry name" value="Ser_O-AcTrfase"/>
</dbReference>
<comment type="similarity">
    <text evidence="1">Belongs to the transferase hexapeptide repeat family.</text>
</comment>
<dbReference type="PANTHER" id="PTHR42811">
    <property type="entry name" value="SERINE ACETYLTRANSFERASE"/>
    <property type="match status" value="1"/>
</dbReference>
<dbReference type="Pfam" id="PF00132">
    <property type="entry name" value="Hexapep"/>
    <property type="match status" value="1"/>
</dbReference>
<dbReference type="GO" id="GO:0005737">
    <property type="term" value="C:cytoplasm"/>
    <property type="evidence" value="ECO:0007669"/>
    <property type="project" value="InterPro"/>
</dbReference>
<keyword evidence="2 4" id="KW-0808">Transferase</keyword>
<dbReference type="InterPro" id="IPR001451">
    <property type="entry name" value="Hexapep"/>
</dbReference>
<evidence type="ECO:0000313" key="4">
    <source>
        <dbReference type="EMBL" id="OWP82805.1"/>
    </source>
</evidence>
<evidence type="ECO:0000256" key="2">
    <source>
        <dbReference type="ARBA" id="ARBA00022679"/>
    </source>
</evidence>
<dbReference type="GO" id="GO:0006535">
    <property type="term" value="P:cysteine biosynthetic process from serine"/>
    <property type="evidence" value="ECO:0007669"/>
    <property type="project" value="InterPro"/>
</dbReference>
<gene>
    <name evidence="4" type="ORF">BWK59_13905</name>
</gene>
<dbReference type="Gene3D" id="2.160.10.10">
    <property type="entry name" value="Hexapeptide repeat proteins"/>
    <property type="match status" value="1"/>
</dbReference>
<feature type="non-terminal residue" evidence="4">
    <location>
        <position position="1"/>
    </location>
</feature>
<proteinExistence type="inferred from homology"/>
<protein>
    <submittedName>
        <fullName evidence="4">Serine acetyltransferase</fullName>
    </submittedName>
</protein>
<name>A0A246GF98_9FLAO</name>
<reference evidence="4 5" key="1">
    <citation type="journal article" date="2017" name="Infect. Genet. Evol.">
        <title>Comparative genome analysis of fish pathogen Flavobacterium columnare reveals extensive sequence diversity within the species.</title>
        <authorList>
            <person name="Kayansamruaj P."/>
            <person name="Dong H.T."/>
            <person name="Hirono I."/>
            <person name="Kondo H."/>
            <person name="Senapin S."/>
            <person name="Rodkhum C."/>
        </authorList>
    </citation>
    <scope>NUCLEOTIDE SEQUENCE [LARGE SCALE GENOMIC DNA]</scope>
    <source>
        <strain evidence="4 5">1215</strain>
    </source>
</reference>
<dbReference type="EMBL" id="MTCZ01000249">
    <property type="protein sequence ID" value="OWP82805.1"/>
    <property type="molecule type" value="Genomic_DNA"/>
</dbReference>
<sequence length="145" mass="15564">IAHEVFKMKIPVLKEVLMIFCLIWQKGIEIFTGISIPSSVKIGYSFYIGHFGNIIFNAKTVIGNNCNISQGVTIGISGLEAKRGVPIIGNNVYIGANAVIVGKVKISDNTLIGASSLVIFDVFENQVVMGVPAKVVSYKGSKGYI</sequence>
<dbReference type="PIRSF" id="PIRSF000441">
    <property type="entry name" value="CysE"/>
    <property type="match status" value="1"/>
</dbReference>
<dbReference type="InterPro" id="IPR011004">
    <property type="entry name" value="Trimer_LpxA-like_sf"/>
</dbReference>
<accession>A0A246GF98</accession>
<dbReference type="Proteomes" id="UP000197768">
    <property type="component" value="Unassembled WGS sequence"/>
</dbReference>
<organism evidence="4 5">
    <name type="scientific">Flavobacterium davisii</name>
    <dbReference type="NCBI Taxonomy" id="2906077"/>
    <lineage>
        <taxon>Bacteria</taxon>
        <taxon>Pseudomonadati</taxon>
        <taxon>Bacteroidota</taxon>
        <taxon>Flavobacteriia</taxon>
        <taxon>Flavobacteriales</taxon>
        <taxon>Flavobacteriaceae</taxon>
        <taxon>Flavobacterium</taxon>
    </lineage>
</organism>
<comment type="caution">
    <text evidence="4">The sequence shown here is derived from an EMBL/GenBank/DDBJ whole genome shotgun (WGS) entry which is preliminary data.</text>
</comment>
<evidence type="ECO:0000256" key="3">
    <source>
        <dbReference type="ARBA" id="ARBA00023315"/>
    </source>
</evidence>
<keyword evidence="3" id="KW-0012">Acyltransferase</keyword>
<dbReference type="SUPFAM" id="SSF51161">
    <property type="entry name" value="Trimeric LpxA-like enzymes"/>
    <property type="match status" value="1"/>
</dbReference>
<dbReference type="GO" id="GO:0009001">
    <property type="term" value="F:serine O-acetyltransferase activity"/>
    <property type="evidence" value="ECO:0007669"/>
    <property type="project" value="InterPro"/>
</dbReference>
<evidence type="ECO:0000256" key="1">
    <source>
        <dbReference type="ARBA" id="ARBA00007274"/>
    </source>
</evidence>
<dbReference type="AlphaFoldDB" id="A0A246GF98"/>
<dbReference type="InterPro" id="IPR045304">
    <property type="entry name" value="LbH_SAT"/>
</dbReference>
<evidence type="ECO:0000313" key="5">
    <source>
        <dbReference type="Proteomes" id="UP000197768"/>
    </source>
</evidence>